<dbReference type="Gene3D" id="1.10.10.10">
    <property type="entry name" value="Winged helix-like DNA-binding domain superfamily/Winged helix DNA-binding domain"/>
    <property type="match status" value="2"/>
</dbReference>
<dbReference type="InterPro" id="IPR011608">
    <property type="entry name" value="PRD"/>
</dbReference>
<dbReference type="GO" id="GO:0009401">
    <property type="term" value="P:phosphoenolpyruvate-dependent sugar phosphotransferase system"/>
    <property type="evidence" value="ECO:0007669"/>
    <property type="project" value="InterPro"/>
</dbReference>
<evidence type="ECO:0000259" key="7">
    <source>
        <dbReference type="PROSITE" id="PS51099"/>
    </source>
</evidence>
<dbReference type="CDD" id="cd00211">
    <property type="entry name" value="PTS_IIA_fru"/>
    <property type="match status" value="1"/>
</dbReference>
<dbReference type="InterPro" id="IPR007737">
    <property type="entry name" value="Mga_HTH"/>
</dbReference>
<dbReference type="CDD" id="cd05568">
    <property type="entry name" value="PTS_IIB_bgl_like"/>
    <property type="match status" value="1"/>
</dbReference>
<evidence type="ECO:0000313" key="10">
    <source>
        <dbReference type="Proteomes" id="UP000322267"/>
    </source>
</evidence>
<dbReference type="Pfam" id="PF08279">
    <property type="entry name" value="HTH_11"/>
    <property type="match status" value="1"/>
</dbReference>
<accession>A0A5D4NUX7</accession>
<dbReference type="OrthoDB" id="3175596at2"/>
<gene>
    <name evidence="9" type="ORF">FZC78_07675</name>
</gene>
<evidence type="ECO:0000256" key="4">
    <source>
        <dbReference type="ARBA" id="ARBA00023159"/>
    </source>
</evidence>
<evidence type="ECO:0000259" key="6">
    <source>
        <dbReference type="PROSITE" id="PS51094"/>
    </source>
</evidence>
<evidence type="ECO:0000256" key="3">
    <source>
        <dbReference type="ARBA" id="ARBA00023015"/>
    </source>
</evidence>
<evidence type="ECO:0000259" key="8">
    <source>
        <dbReference type="PROSITE" id="PS51372"/>
    </source>
</evidence>
<dbReference type="SUPFAM" id="SSF63520">
    <property type="entry name" value="PTS-regulatory domain, PRD"/>
    <property type="match status" value="2"/>
</dbReference>
<keyword evidence="2" id="KW-0677">Repeat</keyword>
<evidence type="ECO:0000313" key="9">
    <source>
        <dbReference type="EMBL" id="TYS17730.1"/>
    </source>
</evidence>
<dbReference type="GO" id="GO:0006355">
    <property type="term" value="P:regulation of DNA-templated transcription"/>
    <property type="evidence" value="ECO:0007669"/>
    <property type="project" value="InterPro"/>
</dbReference>
<evidence type="ECO:0000256" key="5">
    <source>
        <dbReference type="ARBA" id="ARBA00023163"/>
    </source>
</evidence>
<protein>
    <submittedName>
        <fullName evidence="9">Transcription antiterminator</fullName>
    </submittedName>
</protein>
<reference evidence="9 10" key="1">
    <citation type="submission" date="2019-08" db="EMBL/GenBank/DDBJ databases">
        <title>Bacillus genomes from the desert of Cuatro Cienegas, Coahuila.</title>
        <authorList>
            <person name="Olmedo-Alvarez G."/>
        </authorList>
    </citation>
    <scope>NUCLEOTIDE SEQUENCE [LARGE SCALE GENOMIC DNA]</scope>
    <source>
        <strain evidence="9 10">CH34_1T</strain>
    </source>
</reference>
<dbReference type="PROSITE" id="PS00372">
    <property type="entry name" value="PTS_EIIA_TYPE_2_HIS"/>
    <property type="match status" value="1"/>
</dbReference>
<keyword evidence="3" id="KW-0805">Transcription regulation</keyword>
<dbReference type="InterPro" id="IPR013011">
    <property type="entry name" value="PTS_EIIB_2"/>
</dbReference>
<dbReference type="RefSeq" id="WP_148939064.1">
    <property type="nucleotide sequence ID" value="NZ_VTEI01000003.1"/>
</dbReference>
<dbReference type="InterPro" id="IPR036388">
    <property type="entry name" value="WH-like_DNA-bd_sf"/>
</dbReference>
<dbReference type="Pfam" id="PF05043">
    <property type="entry name" value="Mga"/>
    <property type="match status" value="1"/>
</dbReference>
<dbReference type="Gene3D" id="3.40.50.2300">
    <property type="match status" value="1"/>
</dbReference>
<dbReference type="InterPro" id="IPR050661">
    <property type="entry name" value="BglG_antiterminators"/>
</dbReference>
<dbReference type="InterPro" id="IPR013196">
    <property type="entry name" value="HTH_11"/>
</dbReference>
<feature type="domain" description="PRD" evidence="8">
    <location>
        <begin position="290"/>
        <end position="397"/>
    </location>
</feature>
<dbReference type="InterPro" id="IPR002178">
    <property type="entry name" value="PTS_EIIA_type-2_dom"/>
</dbReference>
<dbReference type="Pfam" id="PF00359">
    <property type="entry name" value="PTS_EIIA_2"/>
    <property type="match status" value="1"/>
</dbReference>
<sequence>MNQRQNELLRILLTQDDEAFLIHNLSNQLHCSEKTIRNDLKRIEELIRENSAAILVRKPGIGIYLEADAAERSRLFQLLFSQETLKSNEERRMEIAYKLLISDTPHTLDELAKHYYVTKKNIKQDIENITEWLKRFDLQLLSKQGLGSTITGTELNKRNALAHLSNLLPVMSHTTNYMLNLFMPYEIDVVRKKLIDVQDRYSLPLTDGALESLLVHALIMIKRIKQKSPIEIPQEELASGYPQKEYQYTEWFLDQLASSFQIVFPYEEKVYFTWHLLSSKKRHDPSLGSDFNNLALKVIQGLTMKLREMTMINFHADPILLNGLAVHMNSVIHRLHYGFPITNPLLYDIKKMYPFIFNMVMLSLEEIKEQFRVSIPEDEAAYLVLHFQAAIERLEGKREIMKRALIVCHMGIGMSHLLQAKMEQHYKDIYVIDCIGKADVSNYLNKHSVDFIISTVPLEKVKIPSIVVSPLLEDEDKDRLNQFFHQLEYKKTGKQQEDIFSRFMDINLIYLNVEKEHRFEVVELLGNALYQKGYVEQSFTHSALVREKSSATSIGAGIAIPHGNPSLIKRSAIAVAVLSTPIEWGNELVSLVFMLGIGDEEKKYSRQVIQYIVSLTDNPSFIQLLTEAKTEEEFLSLL</sequence>
<evidence type="ECO:0000256" key="1">
    <source>
        <dbReference type="ARBA" id="ARBA00022679"/>
    </source>
</evidence>
<feature type="domain" description="PRD" evidence="8">
    <location>
        <begin position="181"/>
        <end position="286"/>
    </location>
</feature>
<dbReference type="InterPro" id="IPR036634">
    <property type="entry name" value="PRD_sf"/>
</dbReference>
<dbReference type="PROSITE" id="PS51094">
    <property type="entry name" value="PTS_EIIA_TYPE_2"/>
    <property type="match status" value="1"/>
</dbReference>
<dbReference type="Proteomes" id="UP000322267">
    <property type="component" value="Unassembled WGS sequence"/>
</dbReference>
<proteinExistence type="predicted"/>
<dbReference type="PANTHER" id="PTHR30185:SF12">
    <property type="entry name" value="TRANSCRIPTIONAL REGULATOR MANR"/>
    <property type="match status" value="1"/>
</dbReference>
<dbReference type="PROSITE" id="PS51099">
    <property type="entry name" value="PTS_EIIB_TYPE_2"/>
    <property type="match status" value="1"/>
</dbReference>
<comment type="caution">
    <text evidence="9">The sequence shown here is derived from an EMBL/GenBank/DDBJ whole genome shotgun (WGS) entry which is preliminary data.</text>
</comment>
<keyword evidence="1" id="KW-0808">Transferase</keyword>
<dbReference type="AlphaFoldDB" id="A0A5D4NUX7"/>
<feature type="domain" description="PTS EIIB type-2" evidence="7">
    <location>
        <begin position="402"/>
        <end position="492"/>
    </location>
</feature>
<keyword evidence="4" id="KW-0010">Activator</keyword>
<dbReference type="InterPro" id="IPR016152">
    <property type="entry name" value="PTrfase/Anion_transptr"/>
</dbReference>
<dbReference type="InterPro" id="IPR036095">
    <property type="entry name" value="PTS_EIIB-like_sf"/>
</dbReference>
<dbReference type="PROSITE" id="PS51372">
    <property type="entry name" value="PRD_2"/>
    <property type="match status" value="2"/>
</dbReference>
<dbReference type="PANTHER" id="PTHR30185">
    <property type="entry name" value="CRYPTIC BETA-GLUCOSIDE BGL OPERON ANTITERMINATOR"/>
    <property type="match status" value="1"/>
</dbReference>
<feature type="domain" description="PTS EIIA type-2" evidence="6">
    <location>
        <begin position="502"/>
        <end position="638"/>
    </location>
</feature>
<dbReference type="EMBL" id="VTEI01000003">
    <property type="protein sequence ID" value="TYS17730.1"/>
    <property type="molecule type" value="Genomic_DNA"/>
</dbReference>
<keyword evidence="5" id="KW-0804">Transcription</keyword>
<dbReference type="SUPFAM" id="SSF55804">
    <property type="entry name" value="Phoshotransferase/anion transport protein"/>
    <property type="match status" value="1"/>
</dbReference>
<organism evidence="9 10">
    <name type="scientific">Rossellomorea vietnamensis</name>
    <dbReference type="NCBI Taxonomy" id="218284"/>
    <lineage>
        <taxon>Bacteria</taxon>
        <taxon>Bacillati</taxon>
        <taxon>Bacillota</taxon>
        <taxon>Bacilli</taxon>
        <taxon>Bacillales</taxon>
        <taxon>Bacillaceae</taxon>
        <taxon>Rossellomorea</taxon>
    </lineage>
</organism>
<dbReference type="Gene3D" id="3.40.930.10">
    <property type="entry name" value="Mannitol-specific EII, Chain A"/>
    <property type="match status" value="1"/>
</dbReference>
<name>A0A5D4NUX7_9BACI</name>
<dbReference type="SUPFAM" id="SSF52794">
    <property type="entry name" value="PTS system IIB component-like"/>
    <property type="match status" value="1"/>
</dbReference>
<evidence type="ECO:0000256" key="2">
    <source>
        <dbReference type="ARBA" id="ARBA00022737"/>
    </source>
</evidence>
<dbReference type="Gene3D" id="1.10.1790.10">
    <property type="entry name" value="PRD domain"/>
    <property type="match status" value="2"/>
</dbReference>
<dbReference type="GO" id="GO:0008982">
    <property type="term" value="F:protein-N(PI)-phosphohistidine-sugar phosphotransferase activity"/>
    <property type="evidence" value="ECO:0007669"/>
    <property type="project" value="InterPro"/>
</dbReference>
<dbReference type="Pfam" id="PF00874">
    <property type="entry name" value="PRD"/>
    <property type="match status" value="2"/>
</dbReference>